<proteinExistence type="predicted"/>
<reference evidence="2 3" key="1">
    <citation type="journal article" date="2013" name="Int. J. Syst. Evol. Microbiol.">
        <title>Tumebacillus flagellatus sp. nov., an alpha-amylase/pullulanase-producing bacterium isolated from cassava wastewater.</title>
        <authorList>
            <person name="Wang Q."/>
            <person name="Xie N."/>
            <person name="Qin Y."/>
            <person name="Shen N."/>
            <person name="Zhu J."/>
            <person name="Mi H."/>
            <person name="Huang R."/>
        </authorList>
    </citation>
    <scope>NUCLEOTIDE SEQUENCE [LARGE SCALE GENOMIC DNA]</scope>
    <source>
        <strain evidence="2 3">GST4</strain>
    </source>
</reference>
<dbReference type="EMBL" id="JMIR01000003">
    <property type="protein sequence ID" value="KEO84562.1"/>
    <property type="molecule type" value="Genomic_DNA"/>
</dbReference>
<keyword evidence="3" id="KW-1185">Reference proteome</keyword>
<organism evidence="2 3">
    <name type="scientific">Tumebacillus flagellatus</name>
    <dbReference type="NCBI Taxonomy" id="1157490"/>
    <lineage>
        <taxon>Bacteria</taxon>
        <taxon>Bacillati</taxon>
        <taxon>Bacillota</taxon>
        <taxon>Bacilli</taxon>
        <taxon>Bacillales</taxon>
        <taxon>Alicyclobacillaceae</taxon>
        <taxon>Tumebacillus</taxon>
    </lineage>
</organism>
<dbReference type="AlphaFoldDB" id="A0A074MFN8"/>
<dbReference type="InterPro" id="IPR036397">
    <property type="entry name" value="RNaseH_sf"/>
</dbReference>
<accession>A0A074MFN8</accession>
<dbReference type="Gene3D" id="3.30.420.10">
    <property type="entry name" value="Ribonuclease H-like superfamily/Ribonuclease H"/>
    <property type="match status" value="1"/>
</dbReference>
<name>A0A074MFN8_9BACL</name>
<protein>
    <submittedName>
        <fullName evidence="2">Uncharacterized protein</fullName>
    </submittedName>
</protein>
<evidence type="ECO:0000313" key="2">
    <source>
        <dbReference type="EMBL" id="KEO84562.1"/>
    </source>
</evidence>
<dbReference type="GO" id="GO:0003676">
    <property type="term" value="F:nucleic acid binding"/>
    <property type="evidence" value="ECO:0007669"/>
    <property type="project" value="InterPro"/>
</dbReference>
<dbReference type="Proteomes" id="UP000027931">
    <property type="component" value="Unassembled WGS sequence"/>
</dbReference>
<evidence type="ECO:0000313" key="3">
    <source>
        <dbReference type="Proteomes" id="UP000027931"/>
    </source>
</evidence>
<gene>
    <name evidence="2" type="ORF">EL26_03325</name>
</gene>
<comment type="caution">
    <text evidence="2">The sequence shown here is derived from an EMBL/GenBank/DDBJ whole genome shotgun (WGS) entry which is preliminary data.</text>
</comment>
<dbReference type="STRING" id="1157490.EL26_03325"/>
<sequence length="129" mass="14471">MAEEIRKICYGKYKVLQMNPAKYNELYGKMKNLNVLLAWTHAAVIEDLLEKQDVKLAVAAASDLARDALLNGATEPKNHSASLCPKAPPLSSSKRARRTSRTPARTPSPMERNCRSRRQKTSFDKQNSI</sequence>
<evidence type="ECO:0000256" key="1">
    <source>
        <dbReference type="SAM" id="MobiDB-lite"/>
    </source>
</evidence>
<dbReference type="eggNOG" id="COG1039">
    <property type="taxonomic scope" value="Bacteria"/>
</dbReference>
<feature type="region of interest" description="Disordered" evidence="1">
    <location>
        <begin position="74"/>
        <end position="129"/>
    </location>
</feature>